<dbReference type="AlphaFoldDB" id="A0A0D4BWD7"/>
<evidence type="ECO:0000313" key="2">
    <source>
        <dbReference type="EMBL" id="AJT40441.1"/>
    </source>
</evidence>
<evidence type="ECO:0000313" key="3">
    <source>
        <dbReference type="Proteomes" id="UP000061839"/>
    </source>
</evidence>
<organism evidence="2 3">
    <name type="scientific">Psychromicrobium lacuslunae</name>
    <dbReference type="NCBI Taxonomy" id="1618207"/>
    <lineage>
        <taxon>Bacteria</taxon>
        <taxon>Bacillati</taxon>
        <taxon>Actinomycetota</taxon>
        <taxon>Actinomycetes</taxon>
        <taxon>Micrococcales</taxon>
        <taxon>Micrococcaceae</taxon>
        <taxon>Psychromicrobium</taxon>
    </lineage>
</organism>
<gene>
    <name evidence="2" type="ORF">UM93_00715</name>
</gene>
<evidence type="ECO:0000256" key="1">
    <source>
        <dbReference type="SAM" id="Phobius"/>
    </source>
</evidence>
<dbReference type="KEGG" id="ari:UM93_00715"/>
<name>A0A0D4BWD7_9MICC</name>
<dbReference type="HOGENOM" id="CLU_1599339_0_0_11"/>
<dbReference type="EMBL" id="CP011005">
    <property type="protein sequence ID" value="AJT40441.1"/>
    <property type="molecule type" value="Genomic_DNA"/>
</dbReference>
<feature type="transmembrane region" description="Helical" evidence="1">
    <location>
        <begin position="16"/>
        <end position="34"/>
    </location>
</feature>
<keyword evidence="1" id="KW-1133">Transmembrane helix</keyword>
<proteinExistence type="predicted"/>
<keyword evidence="3" id="KW-1185">Reference proteome</keyword>
<protein>
    <submittedName>
        <fullName evidence="2">Uncharacterized protein</fullName>
    </submittedName>
</protein>
<accession>A0A0D4BWD7</accession>
<dbReference type="RefSeq" id="WP_045073061.1">
    <property type="nucleotide sequence ID" value="NZ_CP011005.1"/>
</dbReference>
<keyword evidence="1" id="KW-0472">Membrane</keyword>
<sequence>MVVFFADVGRRRAVSWLAWLLLGSTLGLLGWARWRRRQSAALTKPGQQTGTVLLLGEPEEIRAVLRQGSSRSFANQYLVAAVIPERYLTGRPQRLGRIPVLGSSEKIVEIARATGAVTLILAGAEAAQQAATLRSALADSDTELLVASTKVSLTGLLGQRMLSCQT</sequence>
<dbReference type="Proteomes" id="UP000061839">
    <property type="component" value="Chromosome"/>
</dbReference>
<reference evidence="2 3" key="1">
    <citation type="journal article" date="2015" name="Genome Announc.">
        <title>Complete Genome Sequencing of Protease-Producing Novel Arthrobacter sp. Strain IHBB 11108 Using PacBio Single-Molecule Real-Time Sequencing Technology.</title>
        <authorList>
            <person name="Kiran S."/>
            <person name="Swarnkar M.K."/>
            <person name="Pal M."/>
            <person name="Thakur R."/>
            <person name="Tewari R."/>
            <person name="Singh A.K."/>
            <person name="Gulati A."/>
        </authorList>
    </citation>
    <scope>NUCLEOTIDE SEQUENCE [LARGE SCALE GENOMIC DNA]</scope>
    <source>
        <strain evidence="2 3">IHBB 11108</strain>
    </source>
</reference>
<keyword evidence="1" id="KW-0812">Transmembrane</keyword>
<dbReference type="STRING" id="1618207.UM93_00715"/>
<dbReference type="PATRIC" id="fig|1618207.4.peg.149"/>